<protein>
    <submittedName>
        <fullName evidence="1">Uncharacterized protein</fullName>
    </submittedName>
</protein>
<evidence type="ECO:0000313" key="2">
    <source>
        <dbReference type="Proteomes" id="UP000002358"/>
    </source>
</evidence>
<keyword evidence="2" id="KW-1185">Reference proteome</keyword>
<dbReference type="OrthoDB" id="90756at2759"/>
<dbReference type="Proteomes" id="UP000002358">
    <property type="component" value="Unassembled WGS sequence"/>
</dbReference>
<dbReference type="GeneID" id="107981234"/>
<accession>A0A7M7Q615</accession>
<sequence length="235" mass="28156">MEQQQKTRRKKSELSRADHFSEQAHRYRINRSTARIKYMKSSTKFCHGTAKMIVLPDGSYEWKCNDNHDTHCFTSKKELECAKFRDAIQDSLSRHYDKLKDVYNTYATLYPKAAEQIPYATLLSTMKLWRKAAYPKNPKNMNEFGNQIKEMEDKKIFEGVKASLNSYEIRVEDGYIHMMFYDKRLIDEYFQDVEQLFVDATYYTSPKIEEENNLQLFSVGYKIWPRKYFLINRFI</sequence>
<organism evidence="1 2">
    <name type="scientific">Nasonia vitripennis</name>
    <name type="common">Parasitic wasp</name>
    <dbReference type="NCBI Taxonomy" id="7425"/>
    <lineage>
        <taxon>Eukaryota</taxon>
        <taxon>Metazoa</taxon>
        <taxon>Ecdysozoa</taxon>
        <taxon>Arthropoda</taxon>
        <taxon>Hexapoda</taxon>
        <taxon>Insecta</taxon>
        <taxon>Pterygota</taxon>
        <taxon>Neoptera</taxon>
        <taxon>Endopterygota</taxon>
        <taxon>Hymenoptera</taxon>
        <taxon>Apocrita</taxon>
        <taxon>Proctotrupomorpha</taxon>
        <taxon>Chalcidoidea</taxon>
        <taxon>Pteromalidae</taxon>
        <taxon>Pteromalinae</taxon>
        <taxon>Nasonia</taxon>
    </lineage>
</organism>
<reference evidence="1" key="1">
    <citation type="submission" date="2021-01" db="UniProtKB">
        <authorList>
            <consortium name="EnsemblMetazoa"/>
        </authorList>
    </citation>
    <scope>IDENTIFICATION</scope>
</reference>
<dbReference type="EnsemblMetazoa" id="XM_031925443">
    <property type="protein sequence ID" value="XP_031781303"/>
    <property type="gene ID" value="LOC107981234"/>
</dbReference>
<name>A0A7M7Q615_NASVI</name>
<dbReference type="RefSeq" id="XP_031781303.1">
    <property type="nucleotide sequence ID" value="XM_031925443.2"/>
</dbReference>
<dbReference type="InParanoid" id="A0A7M7Q615"/>
<evidence type="ECO:0000313" key="1">
    <source>
        <dbReference type="EnsemblMetazoa" id="XP_031781303"/>
    </source>
</evidence>
<dbReference type="AlphaFoldDB" id="A0A7M7Q615"/>
<dbReference type="KEGG" id="nvi:107981234"/>
<proteinExistence type="predicted"/>